<dbReference type="InterPro" id="IPR008816">
    <property type="entry name" value="Gly_zipper_2TM_dom"/>
</dbReference>
<dbReference type="AlphaFoldDB" id="A0A931MZ35"/>
<comment type="caution">
    <text evidence="9">The sequence shown here is derived from an EMBL/GenBank/DDBJ whole genome shotgun (WGS) entry which is preliminary data.</text>
</comment>
<feature type="domain" description="Glycine zipper 2TM" evidence="7">
    <location>
        <begin position="34"/>
        <end position="75"/>
    </location>
</feature>
<evidence type="ECO:0000256" key="2">
    <source>
        <dbReference type="ARBA" id="ARBA00008681"/>
    </source>
</evidence>
<dbReference type="InterPro" id="IPR016364">
    <property type="entry name" value="Surface_antigen_Rickettsia"/>
</dbReference>
<comment type="similarity">
    <text evidence="2">Belongs to the rickettsiale 17 kDa surface antigen family.</text>
</comment>
<gene>
    <name evidence="9" type="ORF">I5731_07175</name>
</gene>
<dbReference type="PROSITE" id="PS51257">
    <property type="entry name" value="PROKAR_LIPOPROTEIN"/>
    <property type="match status" value="1"/>
</dbReference>
<evidence type="ECO:0000256" key="4">
    <source>
        <dbReference type="ARBA" id="ARBA00022729"/>
    </source>
</evidence>
<reference evidence="9" key="1">
    <citation type="submission" date="2020-12" db="EMBL/GenBank/DDBJ databases">
        <title>Methylobrevis albus sp. nov., isolated from fresh water lack sediment.</title>
        <authorList>
            <person name="Zou Q."/>
        </authorList>
    </citation>
    <scope>NUCLEOTIDE SEQUENCE</scope>
    <source>
        <strain evidence="9">L22</strain>
    </source>
</reference>
<evidence type="ECO:0000256" key="5">
    <source>
        <dbReference type="ARBA" id="ARBA00023139"/>
    </source>
</evidence>
<proteinExistence type="inferred from homology"/>
<sequence>MTFKALIAVGIMAATLAGCQTDPYGQSGISKQGVGTLAGAAAGAAIGSQFGSGGGRVAAIAGGALLGGFLGNQIGAQLDEADKQYYQNAQYQALEYGAPQQWQNPQSGRYGQVNVGPPQYINSAQCRDYTNTVYIDGRPQVVRGTACRNPDGTWRQVS</sequence>
<keyword evidence="10" id="KW-1185">Reference proteome</keyword>
<dbReference type="InterPro" id="IPR032635">
    <property type="entry name" value="Anti_2"/>
</dbReference>
<evidence type="ECO:0000313" key="10">
    <source>
        <dbReference type="Proteomes" id="UP000631694"/>
    </source>
</evidence>
<organism evidence="9 10">
    <name type="scientific">Methylobrevis albus</name>
    <dbReference type="NCBI Taxonomy" id="2793297"/>
    <lineage>
        <taxon>Bacteria</taxon>
        <taxon>Pseudomonadati</taxon>
        <taxon>Pseudomonadota</taxon>
        <taxon>Alphaproteobacteria</taxon>
        <taxon>Hyphomicrobiales</taxon>
        <taxon>Pleomorphomonadaceae</taxon>
        <taxon>Methylobrevis</taxon>
    </lineage>
</organism>
<keyword evidence="5" id="KW-0564">Palmitate</keyword>
<keyword evidence="4" id="KW-0732">Signal</keyword>
<dbReference type="Pfam" id="PF05433">
    <property type="entry name" value="Rick_17kDa_Anti"/>
    <property type="match status" value="1"/>
</dbReference>
<feature type="domain" description="Surface antigen" evidence="8">
    <location>
        <begin position="98"/>
        <end position="155"/>
    </location>
</feature>
<protein>
    <recommendedName>
        <fullName evidence="3">17 kDa surface antigen</fullName>
    </recommendedName>
</protein>
<dbReference type="RefSeq" id="WP_197310690.1">
    <property type="nucleotide sequence ID" value="NZ_JADZLT010000048.1"/>
</dbReference>
<evidence type="ECO:0000256" key="1">
    <source>
        <dbReference type="ARBA" id="ARBA00004459"/>
    </source>
</evidence>
<dbReference type="Proteomes" id="UP000631694">
    <property type="component" value="Unassembled WGS sequence"/>
</dbReference>
<evidence type="ECO:0000256" key="3">
    <source>
        <dbReference type="ARBA" id="ARBA00015281"/>
    </source>
</evidence>
<name>A0A931MZ35_9HYPH</name>
<dbReference type="PIRSF" id="PIRSF002721">
    <property type="entry name" value="Surface_antigen_Rickettsia"/>
    <property type="match status" value="1"/>
</dbReference>
<dbReference type="Pfam" id="PF16998">
    <property type="entry name" value="17kDa_Anti_2"/>
    <property type="match status" value="1"/>
</dbReference>
<evidence type="ECO:0000313" key="9">
    <source>
        <dbReference type="EMBL" id="MBH0237594.1"/>
    </source>
</evidence>
<keyword evidence="6" id="KW-0449">Lipoprotein</keyword>
<evidence type="ECO:0000259" key="8">
    <source>
        <dbReference type="Pfam" id="PF16998"/>
    </source>
</evidence>
<dbReference type="GO" id="GO:0009279">
    <property type="term" value="C:cell outer membrane"/>
    <property type="evidence" value="ECO:0007669"/>
    <property type="project" value="UniProtKB-SubCell"/>
</dbReference>
<evidence type="ECO:0000259" key="7">
    <source>
        <dbReference type="Pfam" id="PF05433"/>
    </source>
</evidence>
<accession>A0A931MZ35</accession>
<dbReference type="EMBL" id="JADZLT010000048">
    <property type="protein sequence ID" value="MBH0237594.1"/>
    <property type="molecule type" value="Genomic_DNA"/>
</dbReference>
<comment type="subcellular location">
    <subcellularLocation>
        <location evidence="1">Cell outer membrane</location>
        <topology evidence="1">Lipid-anchor</topology>
    </subcellularLocation>
</comment>
<evidence type="ECO:0000256" key="6">
    <source>
        <dbReference type="ARBA" id="ARBA00023288"/>
    </source>
</evidence>